<dbReference type="InterPro" id="IPR016024">
    <property type="entry name" value="ARM-type_fold"/>
</dbReference>
<name>A0A3M0KHN7_HIRRU</name>
<dbReference type="STRING" id="333673.A0A3M0KHN7"/>
<evidence type="ECO:0000313" key="8">
    <source>
        <dbReference type="Proteomes" id="UP000269221"/>
    </source>
</evidence>
<evidence type="ECO:0008006" key="9">
    <source>
        <dbReference type="Google" id="ProtNLM"/>
    </source>
</evidence>
<sequence>MEWLCMKNEGVPGEASEHLKALINSIMKIISTVKKVKSEQLHQSMCTRKRHRRCEYSHFMNHHRDLSGLSVSAFKNQASRNPFETADGEVDYPERCCCIAVCAHQCLHLLQQVSLSSTCAEILSGVHNVGICCCMDPMSVIVPLLRASKLPILKNFQQHILNILNKFILDQLGGAEVSPKIMQASCNICTVDCDQLAQLEDALQGSSSDASPTSSSSCRVQGILPSTGSEDMLLRWHALEAYQDIIFEEDKLRGAQIASHICHLMQKGNVVVQWKLYNCIYNPVLQRGVELACHAQQQLRLSTADKPMCGYHSQDLPSEVLQVYLQMLPVLLKSRVIRDLFLSCNGVNQMIELNYLDSLRSHSLKVLETLILCLDDQQEDQATPELEGLNSEEKESVSDLTASLCSQHAVSEVSQSLSKFYAGLKEAYPKKKKFVSQDIHVNTINLFLCVAFLCISKEADGDLDSANECEDTSGYDSTASEPLGHKLPYLSLESLTLPSLEHIHRAADIWSMCRCIYLYSSVFQRQFHRLGGFEACQRLLTLIIQKLAKNKEKEQGKRERVLSESSRSSHGSPRTELLNKEDSVQLAKSREVTQLELDSSGSPAGAEQLVPDSVSCDSPVSMEPTLVTSVANLEGIRTSAREETEWALQGIRLLEALLTICLHSASTMQQKTEVEMFHQNTCVDDILLEIREQLAQSKVIETDLAKPLFDSLLRVALGTFSADLDHSEEKIEKTHYTEKEPVSQPGEISEETEESQCCSLQLFAEEEGYEADSESNPDDSETKNEGADTKAEPGYTGASGYLNGLAENINQGELMYPEICMLELNLLSAGNASLDVLAHVFQSCLNIINQKERNAALLIEQGAVKHLLGGFLNILTQTESSFHACQMVLVDLLVSLMSSQTCSEELTLLLRIFLEKTPCTEILLKGLLKIADTNIYMNPLQYLAFPLLNGTNLSSSSSQKCTGTSNNKNAGVLKRAKLSQSKKEADGENLSHQLLSSWHVAPIHLPLVGQNCWPHVSDGFSVSLWFRLEYAHETENSTEKGKKVKRRSRLVAVRENSFDSTEETKSIGMEYVSLGDKLVEDGCIHIISLGSKALMIQVWADLNTGAFIFRMCMDPNDEMKAGLLAQAESPGNVFHVGRWQHLALKYLQKPEGKKNFHGKLLLWVSGQRQCEINLDFALPRKTSLSSDSNKTFCMIGHYTSSQEDLLRLSGANIGPEEAFYLYTCGPDFTSVMPCKYGKTVTDCSKYISKEILQCEQIKELFMTKKEVDVGVLIESLAVVYTTSCPGQYTIYEPVIRLKGQVKTVPSQRPFSLKEVQSNVLDSHHLKALQAVEYKTLQSILHEIGGTGAFVFLFARVVEISSCEDTQALALQLILSLTKYNQQRIQEMDNCNGYSMIRRVLIKPKCIVGFCMLKTLLEGCCSDEILYINENGQFQLDPDSTAVIQDVQLLEKLLLDWKIWSKAKEHKEGHLASLPREVCRSFVKIIEEVLGSPPDLELLTLVFNFLLAVHPPTNTYVCHNPTNFYFSLHIDGKIFQEKVESLRYLRNSSSGGKSVDNSAFVITSPTGFTALPLEESTSKAGVQQKISPQAPRRLSRSLPASPTSSPRAHRKRLAARMGSSVDDLQILGERDCVELQGRIGFLESSETIKRVQEELFLSSCESAKTVCDSELTSAETFEDIAKEVELSENAFESKEADTDLKCNEAAAGAAEASLRRPDNLKGLPSLHKGQSHFAGLGLAFSVLGASSAIARWPSLADKNVLPEDWDSLAFSSANESTPKESESPDDRCAEDYLVLICCGLYDLLRGVLLILPDIMLDDVMDKLIQPDYLIVLVNHPSPLIQQGVIKLLDAYFNRARREQKEKFLKNRGFSLLANQLYLHQGTQEVVECFLEMLFGRSVGLDEEFDLEDVKNVGLFRKWCVIPVLGLIENSLYDNVLLHNCFCLLLQIINSCSKVADLLLDNGLLYVLCNTLAALNGLETNIPLNDYKLLACDIQQLLVAVAIHACSSSGSQYFRVIEDLIVLLGHLQNSKNARMQNMAVVLQLRVLQAAIELIKTTASQDAQEPASSAPAPLAPQRAMFQKRKGIAGSRKFSLAQSDALLVKMRSLASEEFNMMMQRRMSQENPIQATESEFAQRLQRLTVLAVNRLIYLASTEECLDVLGITENTSQSRLSASQLEVPEEDSQQEPISRINPFLKEMVKMLVEGIKVSIDQKKYEMEEGVNKAAWEKTMANNRQKALWYDPVYYPTSWQLDPTEGPNRERRRLQRCYLTIPNKYLLPDRQKQEGVIKTPLSYLFEDKTHSSHSSTVKDKAASEHIRVNRRCVSVAPSRETAGELLLGKCGMYFVEDNASDTIENSSFHGETEPASFSWTYEEIKEVHKRWWQLRDNAVEIFLTNGRTLLLAFDNTKVRDDVYHNILTNNLPNLLEYGNITALTHLWCTGQITNFEYLTHLNKHAGRSFNDLMQYPVFPFILSDYTNETLDLNDPSVYRNLVKPIAVQSKEKEDRYVDTYKYLEEEYRKGAREDDPMPPVQPYHYGSHYSNSGTVLHFLVRLPPFTKMFLAYQDQSFDIPDRTFHSTNTTWRLSSYESMTDVKELIPEFFYLPDFLVNREGFDFGVRQNGDRVNHVNLPPWARNDPRLFILIHRQALESDHVSQTICHWIDLVFGYKQKGKASVQAINVFHPATYFGMDVSAVEDPVQRRALETMIKTYGQTPRQLFHAAHVSRPGSRLIMEGELPAAMGLLVQFAFRETREHTKEIIYPSPLPWIKGLKWGEYVGSPSAPDPVVCFSQPHGERFGSLQALPTKAICGLSSKFCLLMIYSKEQGVRSMHSTDIQWSAILSWGYADNILRLKSKQSEPPVNFIQSSQLHQVTSCAWVPDSCQLFTGSKSGVITAYMNRFTSNTPSEIEMESQVHLYGHTAEITSLFVCKPYSIMISVSKDGTCIIWDLNRLCYVQSLAGHKSPVTAVSASETTGDIATVCDSVGGGSDLRLWTVNGDLVGHVHCRESICSVAFSNQPEGVSVNVIAGGLENGVVRLWSTWDLKPVREITFSKSAKPIVSLTFSCDGHHLFTANSDGNVIAWCRKDQQRLKLPMFYSFLSSYAAG</sequence>
<dbReference type="FunFam" id="2.130.10.10:FF:000292">
    <property type="entry name" value="Lysosomal trafficking regulator"/>
    <property type="match status" value="1"/>
</dbReference>
<dbReference type="OrthoDB" id="26681at2759"/>
<evidence type="ECO:0000256" key="4">
    <source>
        <dbReference type="SAM" id="MobiDB-lite"/>
    </source>
</evidence>
<dbReference type="InterPro" id="IPR050865">
    <property type="entry name" value="BEACH_Domain"/>
</dbReference>
<dbReference type="CDD" id="cd06071">
    <property type="entry name" value="Beach"/>
    <property type="match status" value="1"/>
</dbReference>
<feature type="compositionally biased region" description="Basic and acidic residues" evidence="4">
    <location>
        <begin position="780"/>
        <end position="791"/>
    </location>
</feature>
<dbReference type="PANTHER" id="PTHR13743:SF86">
    <property type="entry name" value="LYSOSOMAL-TRAFFICKING REGULATOR"/>
    <property type="match status" value="1"/>
</dbReference>
<gene>
    <name evidence="7" type="ORF">DUI87_10284</name>
</gene>
<dbReference type="InterPro" id="IPR036322">
    <property type="entry name" value="WD40_repeat_dom_sf"/>
</dbReference>
<evidence type="ECO:0000256" key="2">
    <source>
        <dbReference type="ARBA" id="ARBA00022737"/>
    </source>
</evidence>
<feature type="region of interest" description="Disordered" evidence="4">
    <location>
        <begin position="1578"/>
        <end position="1611"/>
    </location>
</feature>
<keyword evidence="1 3" id="KW-0853">WD repeat</keyword>
<dbReference type="SUPFAM" id="SSF50978">
    <property type="entry name" value="WD40 repeat-like"/>
    <property type="match status" value="1"/>
</dbReference>
<accession>A0A3M0KHN7</accession>
<dbReference type="SUPFAM" id="SSF48371">
    <property type="entry name" value="ARM repeat"/>
    <property type="match status" value="1"/>
</dbReference>
<dbReference type="PROSITE" id="PS50197">
    <property type="entry name" value="BEACH"/>
    <property type="match status" value="1"/>
</dbReference>
<dbReference type="Gene3D" id="2.30.29.30">
    <property type="entry name" value="Pleckstrin-homology domain (PH domain)/Phosphotyrosine-binding domain (PTB)"/>
    <property type="match status" value="1"/>
</dbReference>
<evidence type="ECO:0000259" key="5">
    <source>
        <dbReference type="PROSITE" id="PS50197"/>
    </source>
</evidence>
<dbReference type="SMART" id="SM00320">
    <property type="entry name" value="WD40"/>
    <property type="match status" value="5"/>
</dbReference>
<dbReference type="CDD" id="cd01201">
    <property type="entry name" value="PH_BEACH"/>
    <property type="match status" value="1"/>
</dbReference>
<dbReference type="InterPro" id="IPR023362">
    <property type="entry name" value="PH-BEACH_dom"/>
</dbReference>
<dbReference type="PROSITE" id="PS00678">
    <property type="entry name" value="WD_REPEATS_1"/>
    <property type="match status" value="1"/>
</dbReference>
<dbReference type="FunFam" id="1.10.1540.10:FF:000001">
    <property type="entry name" value="neurobeachin isoform X1"/>
    <property type="match status" value="1"/>
</dbReference>
<feature type="repeat" description="WD" evidence="3">
    <location>
        <begin position="2913"/>
        <end position="2947"/>
    </location>
</feature>
<dbReference type="PROSITE" id="PS51783">
    <property type="entry name" value="PH_BEACH"/>
    <property type="match status" value="1"/>
</dbReference>
<dbReference type="PANTHER" id="PTHR13743">
    <property type="entry name" value="BEIGE/BEACH-RELATED"/>
    <property type="match status" value="1"/>
</dbReference>
<dbReference type="Pfam" id="PF02138">
    <property type="entry name" value="Beach"/>
    <property type="match status" value="1"/>
</dbReference>
<dbReference type="InterPro" id="IPR036372">
    <property type="entry name" value="BEACH_dom_sf"/>
</dbReference>
<dbReference type="PROSITE" id="PS50082">
    <property type="entry name" value="WD_REPEATS_2"/>
    <property type="match status" value="1"/>
</dbReference>
<feature type="compositionally biased region" description="Low complexity" evidence="4">
    <location>
        <begin position="563"/>
        <end position="576"/>
    </location>
</feature>
<dbReference type="InterPro" id="IPR011993">
    <property type="entry name" value="PH-like_dom_sf"/>
</dbReference>
<evidence type="ECO:0000256" key="1">
    <source>
        <dbReference type="ARBA" id="ARBA00022574"/>
    </source>
</evidence>
<dbReference type="InterPro" id="IPR001680">
    <property type="entry name" value="WD40_rpt"/>
</dbReference>
<feature type="domain" description="BEACH" evidence="5">
    <location>
        <begin position="2421"/>
        <end position="2723"/>
    </location>
</feature>
<keyword evidence="2" id="KW-0677">Repeat</keyword>
<comment type="caution">
    <text evidence="7">The sequence shown here is derived from an EMBL/GenBank/DDBJ whole genome shotgun (WGS) entry which is preliminary data.</text>
</comment>
<feature type="region of interest" description="Disordered" evidence="4">
    <location>
        <begin position="554"/>
        <end position="583"/>
    </location>
</feature>
<dbReference type="Pfam" id="PF14844">
    <property type="entry name" value="PH_BEACH"/>
    <property type="match status" value="1"/>
</dbReference>
<dbReference type="Proteomes" id="UP000269221">
    <property type="component" value="Unassembled WGS sequence"/>
</dbReference>
<dbReference type="EMBL" id="QRBI01000106">
    <property type="protein sequence ID" value="RMC12759.1"/>
    <property type="molecule type" value="Genomic_DNA"/>
</dbReference>
<dbReference type="SMART" id="SM01026">
    <property type="entry name" value="Beach"/>
    <property type="match status" value="1"/>
</dbReference>
<feature type="region of interest" description="Disordered" evidence="4">
    <location>
        <begin position="768"/>
        <end position="795"/>
    </location>
</feature>
<dbReference type="SUPFAM" id="SSF50729">
    <property type="entry name" value="PH domain-like"/>
    <property type="match status" value="1"/>
</dbReference>
<evidence type="ECO:0000256" key="3">
    <source>
        <dbReference type="PROSITE-ProRule" id="PRU00221"/>
    </source>
</evidence>
<dbReference type="Gene3D" id="1.10.1540.10">
    <property type="entry name" value="BEACH domain"/>
    <property type="match status" value="1"/>
</dbReference>
<dbReference type="InterPro" id="IPR019775">
    <property type="entry name" value="WD40_repeat_CS"/>
</dbReference>
<dbReference type="Gene3D" id="2.130.10.10">
    <property type="entry name" value="YVTN repeat-like/Quinoprotein amine dehydrogenase"/>
    <property type="match status" value="1"/>
</dbReference>
<proteinExistence type="predicted"/>
<evidence type="ECO:0000313" key="7">
    <source>
        <dbReference type="EMBL" id="RMC12759.1"/>
    </source>
</evidence>
<evidence type="ECO:0000259" key="6">
    <source>
        <dbReference type="PROSITE" id="PS51783"/>
    </source>
</evidence>
<dbReference type="PROSITE" id="PS50294">
    <property type="entry name" value="WD_REPEATS_REGION"/>
    <property type="match status" value="1"/>
</dbReference>
<keyword evidence="8" id="KW-1185">Reference proteome</keyword>
<dbReference type="InterPro" id="IPR015943">
    <property type="entry name" value="WD40/YVTN_repeat-like_dom_sf"/>
</dbReference>
<dbReference type="Pfam" id="PF00400">
    <property type="entry name" value="WD40"/>
    <property type="match status" value="2"/>
</dbReference>
<feature type="region of interest" description="Disordered" evidence="4">
    <location>
        <begin position="731"/>
        <end position="752"/>
    </location>
</feature>
<protein>
    <recommendedName>
        <fullName evidence="9">LYST regulator</fullName>
    </recommendedName>
</protein>
<feature type="domain" description="BEACH-type PH" evidence="6">
    <location>
        <begin position="2310"/>
        <end position="2416"/>
    </location>
</feature>
<organism evidence="7 8">
    <name type="scientific">Hirundo rustica rustica</name>
    <dbReference type="NCBI Taxonomy" id="333673"/>
    <lineage>
        <taxon>Eukaryota</taxon>
        <taxon>Metazoa</taxon>
        <taxon>Chordata</taxon>
        <taxon>Craniata</taxon>
        <taxon>Vertebrata</taxon>
        <taxon>Euteleostomi</taxon>
        <taxon>Archelosauria</taxon>
        <taxon>Archosauria</taxon>
        <taxon>Dinosauria</taxon>
        <taxon>Saurischia</taxon>
        <taxon>Theropoda</taxon>
        <taxon>Coelurosauria</taxon>
        <taxon>Aves</taxon>
        <taxon>Neognathae</taxon>
        <taxon>Neoaves</taxon>
        <taxon>Telluraves</taxon>
        <taxon>Australaves</taxon>
        <taxon>Passeriformes</taxon>
        <taxon>Sylvioidea</taxon>
        <taxon>Hirundinidae</taxon>
        <taxon>Hirundo</taxon>
    </lineage>
</organism>
<feature type="compositionally biased region" description="Acidic residues" evidence="4">
    <location>
        <begin position="768"/>
        <end position="779"/>
    </location>
</feature>
<feature type="compositionally biased region" description="Basic and acidic residues" evidence="4">
    <location>
        <begin position="731"/>
        <end position="741"/>
    </location>
</feature>
<dbReference type="InterPro" id="IPR000409">
    <property type="entry name" value="BEACH_dom"/>
</dbReference>
<dbReference type="SUPFAM" id="SSF81837">
    <property type="entry name" value="BEACH domain"/>
    <property type="match status" value="1"/>
</dbReference>
<reference evidence="7 8" key="1">
    <citation type="submission" date="2018-07" db="EMBL/GenBank/DDBJ databases">
        <title>A high quality draft genome assembly of the barn swallow (H. rustica rustica).</title>
        <authorList>
            <person name="Formenti G."/>
            <person name="Chiara M."/>
            <person name="Poveda L."/>
            <person name="Francoijs K.-J."/>
            <person name="Bonisoli-Alquati A."/>
            <person name="Canova L."/>
            <person name="Gianfranceschi L."/>
            <person name="Horner D.S."/>
            <person name="Saino N."/>
        </authorList>
    </citation>
    <scope>NUCLEOTIDE SEQUENCE [LARGE SCALE GENOMIC DNA]</scope>
    <source>
        <strain evidence="7">Chelidonia</strain>
        <tissue evidence="7">Blood</tissue>
    </source>
</reference>